<dbReference type="GO" id="GO:0009254">
    <property type="term" value="P:peptidoglycan turnover"/>
    <property type="evidence" value="ECO:0007669"/>
    <property type="project" value="UniProtKB-UniRule"/>
</dbReference>
<dbReference type="CDD" id="cd24050">
    <property type="entry name" value="ASKHA_NBD_ANMK"/>
    <property type="match status" value="1"/>
</dbReference>
<dbReference type="InterPro" id="IPR043129">
    <property type="entry name" value="ATPase_NBD"/>
</dbReference>
<dbReference type="GO" id="GO:0097175">
    <property type="term" value="P:1,6-anhydro-N-acetyl-beta-muramic acid catabolic process"/>
    <property type="evidence" value="ECO:0007669"/>
    <property type="project" value="UniProtKB-UniRule"/>
</dbReference>
<dbReference type="PANTHER" id="PTHR30605">
    <property type="entry name" value="ANHYDRO-N-ACETYLMURAMIC ACID KINASE"/>
    <property type="match status" value="1"/>
</dbReference>
<feature type="binding site" evidence="1">
    <location>
        <begin position="11"/>
        <end position="18"/>
    </location>
    <ligand>
        <name>ATP</name>
        <dbReference type="ChEBI" id="CHEBI:30616"/>
    </ligand>
</feature>
<dbReference type="Gene3D" id="3.30.420.40">
    <property type="match status" value="2"/>
</dbReference>
<dbReference type="NCBIfam" id="NF007142">
    <property type="entry name" value="PRK09585.2-1"/>
    <property type="match status" value="1"/>
</dbReference>
<accession>A0A4R7KAI2</accession>
<organism evidence="2 3">
    <name type="scientific">Fonticella tunisiensis</name>
    <dbReference type="NCBI Taxonomy" id="1096341"/>
    <lineage>
        <taxon>Bacteria</taxon>
        <taxon>Bacillati</taxon>
        <taxon>Bacillota</taxon>
        <taxon>Clostridia</taxon>
        <taxon>Eubacteriales</taxon>
        <taxon>Clostridiaceae</taxon>
        <taxon>Fonticella</taxon>
    </lineage>
</organism>
<dbReference type="AlphaFoldDB" id="A0A4R7KAI2"/>
<keyword evidence="3" id="KW-1185">Reference proteome</keyword>
<dbReference type="SUPFAM" id="SSF53067">
    <property type="entry name" value="Actin-like ATPase domain"/>
    <property type="match status" value="1"/>
</dbReference>
<name>A0A4R7KAI2_9CLOT</name>
<dbReference type="PANTHER" id="PTHR30605:SF0">
    <property type="entry name" value="ANHYDRO-N-ACETYLMURAMIC ACID KINASE"/>
    <property type="match status" value="1"/>
</dbReference>
<reference evidence="2 3" key="1">
    <citation type="submission" date="2019-03" db="EMBL/GenBank/DDBJ databases">
        <title>Genomic Encyclopedia of Type Strains, Phase IV (KMG-IV): sequencing the most valuable type-strain genomes for metagenomic binning, comparative biology and taxonomic classification.</title>
        <authorList>
            <person name="Goeker M."/>
        </authorList>
    </citation>
    <scope>NUCLEOTIDE SEQUENCE [LARGE SCALE GENOMIC DNA]</scope>
    <source>
        <strain evidence="2 3">DSM 24455</strain>
    </source>
</reference>
<dbReference type="GO" id="GO:0006040">
    <property type="term" value="P:amino sugar metabolic process"/>
    <property type="evidence" value="ECO:0007669"/>
    <property type="project" value="InterPro"/>
</dbReference>
<dbReference type="UniPathway" id="UPA00544"/>
<comment type="caution">
    <text evidence="2">The sequence shown here is derived from an EMBL/GenBank/DDBJ whole genome shotgun (WGS) entry which is preliminary data.</text>
</comment>
<dbReference type="UniPathway" id="UPA00343"/>
<dbReference type="Proteomes" id="UP000295325">
    <property type="component" value="Unassembled WGS sequence"/>
</dbReference>
<dbReference type="RefSeq" id="WP_133628608.1">
    <property type="nucleotide sequence ID" value="NZ_SOAZ01000017.1"/>
</dbReference>
<dbReference type="InterPro" id="IPR005338">
    <property type="entry name" value="Anhydro_N_Ac-Mur_kinase"/>
</dbReference>
<comment type="function">
    <text evidence="1">Catalyzes the specific phosphorylation of 1,6-anhydro-N-acetylmuramic acid (anhMurNAc) with the simultaneous cleavage of the 1,6-anhydro ring, generating MurNAc-6-P. Is required for the utilization of anhMurNAc either imported from the medium or derived from its own cell wall murein, and thus plays a role in cell wall recycling.</text>
</comment>
<proteinExistence type="inferred from homology"/>
<keyword evidence="1" id="KW-0119">Carbohydrate metabolism</keyword>
<gene>
    <name evidence="1" type="primary">anmK</name>
    <name evidence="2" type="ORF">EDD71_1178</name>
</gene>
<keyword evidence="1" id="KW-0067">ATP-binding</keyword>
<protein>
    <recommendedName>
        <fullName evidence="1">Anhydro-N-acetylmuramic acid kinase</fullName>
        <ecNumber evidence="1">2.7.1.170</ecNumber>
    </recommendedName>
    <alternativeName>
        <fullName evidence="1">AnhMurNAc kinase</fullName>
    </alternativeName>
</protein>
<evidence type="ECO:0000313" key="3">
    <source>
        <dbReference type="Proteomes" id="UP000295325"/>
    </source>
</evidence>
<dbReference type="HAMAP" id="MF_01270">
    <property type="entry name" value="AnhMurNAc_kinase"/>
    <property type="match status" value="1"/>
</dbReference>
<dbReference type="EC" id="2.7.1.170" evidence="1"/>
<keyword evidence="1" id="KW-0808">Transferase</keyword>
<evidence type="ECO:0000313" key="2">
    <source>
        <dbReference type="EMBL" id="TDT51873.1"/>
    </source>
</evidence>
<comment type="pathway">
    <text evidence="1">Cell wall biogenesis; peptidoglycan recycling.</text>
</comment>
<dbReference type="OrthoDB" id="9763949at2"/>
<comment type="catalytic activity">
    <reaction evidence="1">
        <text>1,6-anhydro-N-acetyl-beta-muramate + ATP + H2O = N-acetyl-D-muramate 6-phosphate + ADP + H(+)</text>
        <dbReference type="Rhea" id="RHEA:24952"/>
        <dbReference type="ChEBI" id="CHEBI:15377"/>
        <dbReference type="ChEBI" id="CHEBI:15378"/>
        <dbReference type="ChEBI" id="CHEBI:30616"/>
        <dbReference type="ChEBI" id="CHEBI:58690"/>
        <dbReference type="ChEBI" id="CHEBI:58722"/>
        <dbReference type="ChEBI" id="CHEBI:456216"/>
        <dbReference type="EC" id="2.7.1.170"/>
    </reaction>
</comment>
<dbReference type="GO" id="GO:0005524">
    <property type="term" value="F:ATP binding"/>
    <property type="evidence" value="ECO:0007669"/>
    <property type="project" value="UniProtKB-UniRule"/>
</dbReference>
<evidence type="ECO:0000256" key="1">
    <source>
        <dbReference type="HAMAP-Rule" id="MF_01270"/>
    </source>
</evidence>
<comment type="pathway">
    <text evidence="1">Amino-sugar metabolism; 1,6-anhydro-N-acetylmuramate degradation.</text>
</comment>
<dbReference type="GO" id="GO:0016773">
    <property type="term" value="F:phosphotransferase activity, alcohol group as acceptor"/>
    <property type="evidence" value="ECO:0007669"/>
    <property type="project" value="UniProtKB-UniRule"/>
</dbReference>
<dbReference type="GO" id="GO:0016301">
    <property type="term" value="F:kinase activity"/>
    <property type="evidence" value="ECO:0007669"/>
    <property type="project" value="UniProtKB-KW"/>
</dbReference>
<dbReference type="Pfam" id="PF03702">
    <property type="entry name" value="AnmK"/>
    <property type="match status" value="1"/>
</dbReference>
<keyword evidence="1 2" id="KW-0418">Kinase</keyword>
<dbReference type="NCBIfam" id="NF007148">
    <property type="entry name" value="PRK09585.3-2"/>
    <property type="match status" value="1"/>
</dbReference>
<keyword evidence="1" id="KW-0547">Nucleotide-binding</keyword>
<dbReference type="EMBL" id="SOAZ01000017">
    <property type="protein sequence ID" value="TDT51873.1"/>
    <property type="molecule type" value="Genomic_DNA"/>
</dbReference>
<comment type="similarity">
    <text evidence="1">Belongs to the anhydro-N-acetylmuramic acid kinase family.</text>
</comment>
<sequence>MEKYAVGLMSGTSLDGIDAALVKIMGSGEKTKVELIDFTNEKLPEDIKDEIRSCCLVDKSNVELVCSLNFKLGYLFAEAVKGVCRKAGFELDRLDFIGSHGQTVFHIPRGYGNFVKSTLQIGEPAVIAYETGCTVVSNFRTMDMAAGGEGAPLVPYTEYLLYRGDRNRALQNIGGIGNVTVLPANCGLDDMYAFDTGPGNMIIDEVVKRLKGLTYDKDGSFAAEGEVNEQLLKELMNIPYIKAAPPKTTGRELFGSQFVDELLIKWGHLRDVDLIATVTAFTAHSIAENYRSFVFPKHKIDEVILGGGGSYNNTLVAMLKKLLPECRVLIQEDLGYSSDAKEAIAFAVLANETLNGNAGNVIGATGAVERVILGNITPGKNYFRRK</sequence>